<evidence type="ECO:0000313" key="5">
    <source>
        <dbReference type="EMBL" id="RCH79487.1"/>
    </source>
</evidence>
<accession>A0A367IP76</accession>
<dbReference type="Gene3D" id="2.60.40.1820">
    <property type="match status" value="1"/>
</dbReference>
<keyword evidence="6" id="KW-1185">Reference proteome</keyword>
<name>A0A367IP76_RHIST</name>
<dbReference type="PANTHER" id="PTHR31234:SF2">
    <property type="entry name" value="OS05G0199100 PROTEIN"/>
    <property type="match status" value="1"/>
</dbReference>
<feature type="region of interest" description="Disordered" evidence="3">
    <location>
        <begin position="37"/>
        <end position="64"/>
    </location>
</feature>
<keyword evidence="2 4" id="KW-0472">Membrane</keyword>
<organism evidence="5 6">
    <name type="scientific">Rhizopus stolonifer</name>
    <name type="common">Rhizopus nigricans</name>
    <dbReference type="NCBI Taxonomy" id="4846"/>
    <lineage>
        <taxon>Eukaryota</taxon>
        <taxon>Fungi</taxon>
        <taxon>Fungi incertae sedis</taxon>
        <taxon>Mucoromycota</taxon>
        <taxon>Mucoromycotina</taxon>
        <taxon>Mucoromycetes</taxon>
        <taxon>Mucorales</taxon>
        <taxon>Mucorineae</taxon>
        <taxon>Rhizopodaceae</taxon>
        <taxon>Rhizopus</taxon>
    </lineage>
</organism>
<evidence type="ECO:0000313" key="6">
    <source>
        <dbReference type="Proteomes" id="UP000253551"/>
    </source>
</evidence>
<proteinExistence type="predicted"/>
<dbReference type="AlphaFoldDB" id="A0A367IP76"/>
<sequence length="291" mass="32220">MSGKKIPFDLEEQHDSEIPHDLGDHYNMKTLPYLGATHRADSPDPTLAGSSRGPPAYSECPEPYTPSPTPYIPSPAPYTPNHGPQIPVQDAPKIIYVEQKKRSCMDKMCCGCFSCCPKWMRWCTCTILLLILIAAIIIGIIIGVFKVPSIEFNGYKSTPVVTFNNNVLNVAVDFDIIVDNPNFETITFDKVSVDAYYPAPYYALVGGGSMNNVYINPEATTNYTFPFTMSIDANNATQKSVLSDLVTKCGYNGTTKQNIDLNFYLYPTIRIVSFTITPTITKLLSIPCPLE</sequence>
<protein>
    <recommendedName>
        <fullName evidence="7">Late embryogenesis abundant protein LEA-2 subgroup domain-containing protein</fullName>
    </recommendedName>
</protein>
<gene>
    <name evidence="5" type="ORF">CU098_002806</name>
</gene>
<feature type="region of interest" description="Disordered" evidence="3">
    <location>
        <begin position="1"/>
        <end position="22"/>
    </location>
</feature>
<comment type="caution">
    <text evidence="5">The sequence shown here is derived from an EMBL/GenBank/DDBJ whole genome shotgun (WGS) entry which is preliminary data.</text>
</comment>
<evidence type="ECO:0000256" key="4">
    <source>
        <dbReference type="SAM" id="Phobius"/>
    </source>
</evidence>
<dbReference type="InterPro" id="IPR044839">
    <property type="entry name" value="NDR1-like"/>
</dbReference>
<feature type="transmembrane region" description="Helical" evidence="4">
    <location>
        <begin position="119"/>
        <end position="145"/>
    </location>
</feature>
<evidence type="ECO:0000256" key="3">
    <source>
        <dbReference type="SAM" id="MobiDB-lite"/>
    </source>
</evidence>
<dbReference type="GO" id="GO:0098542">
    <property type="term" value="P:defense response to other organism"/>
    <property type="evidence" value="ECO:0007669"/>
    <property type="project" value="InterPro"/>
</dbReference>
<keyword evidence="4" id="KW-0812">Transmembrane</keyword>
<dbReference type="EMBL" id="PJQM01006550">
    <property type="protein sequence ID" value="RCH79487.1"/>
    <property type="molecule type" value="Genomic_DNA"/>
</dbReference>
<dbReference type="OrthoDB" id="20273at2759"/>
<evidence type="ECO:0008006" key="7">
    <source>
        <dbReference type="Google" id="ProtNLM"/>
    </source>
</evidence>
<reference evidence="5 6" key="1">
    <citation type="journal article" date="2018" name="G3 (Bethesda)">
        <title>Phylogenetic and Phylogenomic Definition of Rhizopus Species.</title>
        <authorList>
            <person name="Gryganskyi A.P."/>
            <person name="Golan J."/>
            <person name="Dolatabadi S."/>
            <person name="Mondo S."/>
            <person name="Robb S."/>
            <person name="Idnurm A."/>
            <person name="Muszewska A."/>
            <person name="Steczkiewicz K."/>
            <person name="Masonjones S."/>
            <person name="Liao H.L."/>
            <person name="Gajdeczka M.T."/>
            <person name="Anike F."/>
            <person name="Vuek A."/>
            <person name="Anishchenko I.M."/>
            <person name="Voigt K."/>
            <person name="de Hoog G.S."/>
            <person name="Smith M.E."/>
            <person name="Heitman J."/>
            <person name="Vilgalys R."/>
            <person name="Stajich J.E."/>
        </authorList>
    </citation>
    <scope>NUCLEOTIDE SEQUENCE [LARGE SCALE GENOMIC DNA]</scope>
    <source>
        <strain evidence="5 6">LSU 92-RS-03</strain>
    </source>
</reference>
<comment type="subcellular location">
    <subcellularLocation>
        <location evidence="1">Membrane</location>
    </subcellularLocation>
</comment>
<feature type="non-terminal residue" evidence="5">
    <location>
        <position position="291"/>
    </location>
</feature>
<evidence type="ECO:0000256" key="1">
    <source>
        <dbReference type="ARBA" id="ARBA00004370"/>
    </source>
</evidence>
<dbReference type="PANTHER" id="PTHR31234">
    <property type="entry name" value="LATE EMBRYOGENESIS ABUNDANT (LEA) HYDROXYPROLINE-RICH GLYCOPROTEIN FAMILY"/>
    <property type="match status" value="1"/>
</dbReference>
<evidence type="ECO:0000256" key="2">
    <source>
        <dbReference type="ARBA" id="ARBA00023136"/>
    </source>
</evidence>
<dbReference type="GO" id="GO:0016020">
    <property type="term" value="C:membrane"/>
    <property type="evidence" value="ECO:0007669"/>
    <property type="project" value="UniProtKB-SubCell"/>
</dbReference>
<dbReference type="STRING" id="4846.A0A367IP76"/>
<keyword evidence="4" id="KW-1133">Transmembrane helix</keyword>
<dbReference type="Proteomes" id="UP000253551">
    <property type="component" value="Unassembled WGS sequence"/>
</dbReference>